<organism evidence="2 3">
    <name type="scientific">Karstenula rhodostoma CBS 690.94</name>
    <dbReference type="NCBI Taxonomy" id="1392251"/>
    <lineage>
        <taxon>Eukaryota</taxon>
        <taxon>Fungi</taxon>
        <taxon>Dikarya</taxon>
        <taxon>Ascomycota</taxon>
        <taxon>Pezizomycotina</taxon>
        <taxon>Dothideomycetes</taxon>
        <taxon>Pleosporomycetidae</taxon>
        <taxon>Pleosporales</taxon>
        <taxon>Massarineae</taxon>
        <taxon>Didymosphaeriaceae</taxon>
        <taxon>Karstenula</taxon>
    </lineage>
</organism>
<dbReference type="OrthoDB" id="3788651at2759"/>
<feature type="region of interest" description="Disordered" evidence="1">
    <location>
        <begin position="22"/>
        <end position="64"/>
    </location>
</feature>
<name>A0A9P4PW07_9PLEO</name>
<proteinExistence type="predicted"/>
<protein>
    <submittedName>
        <fullName evidence="2">Uncharacterized protein</fullName>
    </submittedName>
</protein>
<dbReference type="EMBL" id="MU001494">
    <property type="protein sequence ID" value="KAF2449939.1"/>
    <property type="molecule type" value="Genomic_DNA"/>
</dbReference>
<evidence type="ECO:0000256" key="1">
    <source>
        <dbReference type="SAM" id="MobiDB-lite"/>
    </source>
</evidence>
<dbReference type="AlphaFoldDB" id="A0A9P4PW07"/>
<feature type="compositionally biased region" description="Basic and acidic residues" evidence="1">
    <location>
        <begin position="135"/>
        <end position="147"/>
    </location>
</feature>
<feature type="compositionally biased region" description="Basic residues" evidence="1">
    <location>
        <begin position="47"/>
        <end position="56"/>
    </location>
</feature>
<feature type="compositionally biased region" description="Basic and acidic residues" evidence="1">
    <location>
        <begin position="156"/>
        <end position="167"/>
    </location>
</feature>
<evidence type="ECO:0000313" key="3">
    <source>
        <dbReference type="Proteomes" id="UP000799764"/>
    </source>
</evidence>
<feature type="compositionally biased region" description="Polar residues" evidence="1">
    <location>
        <begin position="188"/>
        <end position="201"/>
    </location>
</feature>
<gene>
    <name evidence="2" type="ORF">P171DRAFT_428059</name>
</gene>
<reference evidence="2" key="1">
    <citation type="journal article" date="2020" name="Stud. Mycol.">
        <title>101 Dothideomycetes genomes: a test case for predicting lifestyles and emergence of pathogens.</title>
        <authorList>
            <person name="Haridas S."/>
            <person name="Albert R."/>
            <person name="Binder M."/>
            <person name="Bloem J."/>
            <person name="Labutti K."/>
            <person name="Salamov A."/>
            <person name="Andreopoulos B."/>
            <person name="Baker S."/>
            <person name="Barry K."/>
            <person name="Bills G."/>
            <person name="Bluhm B."/>
            <person name="Cannon C."/>
            <person name="Castanera R."/>
            <person name="Culley D."/>
            <person name="Daum C."/>
            <person name="Ezra D."/>
            <person name="Gonzalez J."/>
            <person name="Henrissat B."/>
            <person name="Kuo A."/>
            <person name="Liang C."/>
            <person name="Lipzen A."/>
            <person name="Lutzoni F."/>
            <person name="Magnuson J."/>
            <person name="Mondo S."/>
            <person name="Nolan M."/>
            <person name="Ohm R."/>
            <person name="Pangilinan J."/>
            <person name="Park H.-J."/>
            <person name="Ramirez L."/>
            <person name="Alfaro M."/>
            <person name="Sun H."/>
            <person name="Tritt A."/>
            <person name="Yoshinaga Y."/>
            <person name="Zwiers L.-H."/>
            <person name="Turgeon B."/>
            <person name="Goodwin S."/>
            <person name="Spatafora J."/>
            <person name="Crous P."/>
            <person name="Grigoriev I."/>
        </authorList>
    </citation>
    <scope>NUCLEOTIDE SEQUENCE</scope>
    <source>
        <strain evidence="2">CBS 690.94</strain>
    </source>
</reference>
<feature type="region of interest" description="Disordered" evidence="1">
    <location>
        <begin position="135"/>
        <end position="206"/>
    </location>
</feature>
<dbReference type="Proteomes" id="UP000799764">
    <property type="component" value="Unassembled WGS sequence"/>
</dbReference>
<sequence length="298" mass="33089">MSHPMSSTDNITALLYELSLNDATRHRPKSTTPPESFLHSMNEKLSQRPRKQRSRKQGGSVSWRSVNLTPVSPSIYYTVEDQRDFLGVYSSTATATKAARLAGAWEDYLSKWVDEGLHDCGNKVRILPQKLIEKEETKNENEKDGTGDGKFLGAPTKDDAKKQDSKPLDALTDEPDQDPHIIPDASHVSANGGPTKSTSSDARPILPSETPIQSIYVALDHSLCLGLFTEKSNAWAACMKHKTQLTYSVALTNEKRWVDKDGLPFLKGTISGGGGHCWYVRLCTIDEMPRPKHAKRRV</sequence>
<evidence type="ECO:0000313" key="2">
    <source>
        <dbReference type="EMBL" id="KAF2449939.1"/>
    </source>
</evidence>
<comment type="caution">
    <text evidence="2">The sequence shown here is derived from an EMBL/GenBank/DDBJ whole genome shotgun (WGS) entry which is preliminary data.</text>
</comment>
<keyword evidence="3" id="KW-1185">Reference proteome</keyword>
<accession>A0A9P4PW07</accession>